<gene>
    <name evidence="3" type="primary">LOC102808984</name>
</gene>
<evidence type="ECO:0000259" key="1">
    <source>
        <dbReference type="Pfam" id="PF05050"/>
    </source>
</evidence>
<dbReference type="InterPro" id="IPR006342">
    <property type="entry name" value="FkbM_mtfrase"/>
</dbReference>
<proteinExistence type="predicted"/>
<dbReference type="RefSeq" id="XP_006814010.1">
    <property type="nucleotide sequence ID" value="XM_006813947.1"/>
</dbReference>
<protein>
    <submittedName>
        <fullName evidence="3">Uncharacterized protein LOC102808984</fullName>
    </submittedName>
</protein>
<feature type="domain" description="Methyltransferase FkbM" evidence="1">
    <location>
        <begin position="8"/>
        <end position="50"/>
    </location>
</feature>
<dbReference type="GeneID" id="102808984"/>
<accession>A0ABM0M1W9</accession>
<reference evidence="3" key="1">
    <citation type="submission" date="2025-08" db="UniProtKB">
        <authorList>
            <consortium name="RefSeq"/>
        </authorList>
    </citation>
    <scope>IDENTIFICATION</scope>
    <source>
        <tissue evidence="3">Testes</tissue>
    </source>
</reference>
<dbReference type="Pfam" id="PF05050">
    <property type="entry name" value="Methyltransf_21"/>
    <property type="match status" value="1"/>
</dbReference>
<evidence type="ECO:0000313" key="2">
    <source>
        <dbReference type="Proteomes" id="UP000694865"/>
    </source>
</evidence>
<dbReference type="PANTHER" id="PTHR32026:SF10">
    <property type="entry name" value="METHYLTRANSFERASE-LIKE PROTEIN 24-RELATED"/>
    <property type="match status" value="1"/>
</dbReference>
<name>A0ABM0M1W9_SACKO</name>
<keyword evidence="2" id="KW-1185">Reference proteome</keyword>
<evidence type="ECO:0000313" key="3">
    <source>
        <dbReference type="RefSeq" id="XP_006814010.1"/>
    </source>
</evidence>
<organism evidence="2 3">
    <name type="scientific">Saccoglossus kowalevskii</name>
    <name type="common">Acorn worm</name>
    <dbReference type="NCBI Taxonomy" id="10224"/>
    <lineage>
        <taxon>Eukaryota</taxon>
        <taxon>Metazoa</taxon>
        <taxon>Hemichordata</taxon>
        <taxon>Enteropneusta</taxon>
        <taxon>Harrimaniidae</taxon>
        <taxon>Saccoglossus</taxon>
    </lineage>
</organism>
<sequence length="113" mass="13667">MRKMLNHEHDIIDVLKFDIEDGEYQIFNQLIESGILQDIKLVSFELHLGHMKILENADTGLLIYRALKVAFEKNNFKLWRWHENESMAKQHPENAYCWTEVYWINMKFVKNKK</sequence>
<dbReference type="Proteomes" id="UP000694865">
    <property type="component" value="Unplaced"/>
</dbReference>
<dbReference type="PANTHER" id="PTHR32026">
    <property type="entry name" value="METHYLTRANSFERASE-LIKE PROTEIN 24"/>
    <property type="match status" value="1"/>
</dbReference>
<dbReference type="InterPro" id="IPR026913">
    <property type="entry name" value="METTL24"/>
</dbReference>